<feature type="chain" id="PRO_5015537758" description="LTXXQ motif family protein" evidence="1">
    <location>
        <begin position="24"/>
        <end position="118"/>
    </location>
</feature>
<dbReference type="AlphaFoldDB" id="A0A2T6BRK4"/>
<name>A0A2T6BRK4_9FLAO</name>
<evidence type="ECO:0000313" key="2">
    <source>
        <dbReference type="EMBL" id="PTX58721.1"/>
    </source>
</evidence>
<accession>A0A2T6BRK4</accession>
<reference evidence="2 3" key="1">
    <citation type="submission" date="2018-04" db="EMBL/GenBank/DDBJ databases">
        <title>Genomic Encyclopedia of Archaeal and Bacterial Type Strains, Phase II (KMG-II): from individual species to whole genera.</title>
        <authorList>
            <person name="Goeker M."/>
        </authorList>
    </citation>
    <scope>NUCLEOTIDE SEQUENCE [LARGE SCALE GENOMIC DNA]</scope>
    <source>
        <strain evidence="2 3">DSM 25731</strain>
    </source>
</reference>
<dbReference type="RefSeq" id="WP_146169882.1">
    <property type="nucleotide sequence ID" value="NZ_QBKT01000012.1"/>
</dbReference>
<comment type="caution">
    <text evidence="2">The sequence shown here is derived from an EMBL/GenBank/DDBJ whole genome shotgun (WGS) entry which is preliminary data.</text>
</comment>
<dbReference type="EMBL" id="QBKT01000012">
    <property type="protein sequence ID" value="PTX58721.1"/>
    <property type="molecule type" value="Genomic_DNA"/>
</dbReference>
<sequence>MKKYITLFAFVCMLFLGMQTAAAQEDVEPSAMDTPEIKAKLKTIDLAKTVELTDVQIKQVYEIFLAYENNSQGIEGMTLARARKEITNLLLPGQREKFAKTFSKEVARERKMERGRDQ</sequence>
<protein>
    <recommendedName>
        <fullName evidence="4">LTXXQ motif family protein</fullName>
    </recommendedName>
</protein>
<evidence type="ECO:0000256" key="1">
    <source>
        <dbReference type="SAM" id="SignalP"/>
    </source>
</evidence>
<organism evidence="2 3">
    <name type="scientific">Kordia periserrulae</name>
    <dbReference type="NCBI Taxonomy" id="701523"/>
    <lineage>
        <taxon>Bacteria</taxon>
        <taxon>Pseudomonadati</taxon>
        <taxon>Bacteroidota</taxon>
        <taxon>Flavobacteriia</taxon>
        <taxon>Flavobacteriales</taxon>
        <taxon>Flavobacteriaceae</taxon>
        <taxon>Kordia</taxon>
    </lineage>
</organism>
<keyword evidence="1" id="KW-0732">Signal</keyword>
<dbReference type="OrthoDB" id="1448349at2"/>
<evidence type="ECO:0000313" key="3">
    <source>
        <dbReference type="Proteomes" id="UP000244090"/>
    </source>
</evidence>
<gene>
    <name evidence="2" type="ORF">C8N46_11229</name>
</gene>
<proteinExistence type="predicted"/>
<keyword evidence="3" id="KW-1185">Reference proteome</keyword>
<dbReference type="Proteomes" id="UP000244090">
    <property type="component" value="Unassembled WGS sequence"/>
</dbReference>
<evidence type="ECO:0008006" key="4">
    <source>
        <dbReference type="Google" id="ProtNLM"/>
    </source>
</evidence>
<feature type="signal peptide" evidence="1">
    <location>
        <begin position="1"/>
        <end position="23"/>
    </location>
</feature>